<keyword evidence="2" id="KW-1185">Reference proteome</keyword>
<reference evidence="1 2" key="1">
    <citation type="journal article" date="2015" name="Genome Announc.">
        <title>Complete Genome Sequence of Cupriavidus basilensis 4G11, Isolated from the Oak Ridge Field Research Center Site.</title>
        <authorList>
            <person name="Ray J."/>
            <person name="Waters R.J."/>
            <person name="Skerker J.M."/>
            <person name="Kuehl J.V."/>
            <person name="Price M.N."/>
            <person name="Huang J."/>
            <person name="Chakraborty R."/>
            <person name="Arkin A.P."/>
            <person name="Deutschbauer A."/>
        </authorList>
    </citation>
    <scope>NUCLEOTIDE SEQUENCE [LARGE SCALE GENOMIC DNA]</scope>
    <source>
        <strain evidence="1">4G11</strain>
    </source>
</reference>
<evidence type="ECO:0008006" key="3">
    <source>
        <dbReference type="Google" id="ProtNLM"/>
    </source>
</evidence>
<protein>
    <recommendedName>
        <fullName evidence="3">TniQ family protein</fullName>
    </recommendedName>
</protein>
<dbReference type="Proteomes" id="UP000031843">
    <property type="component" value="Chromosome secondary"/>
</dbReference>
<name>A0A0C4YKB2_9BURK</name>
<sequence length="442" mass="49656">MKDAHWCGGGLDSIPNESSFGYFHRLCWLNAVGMQAAMRLLDAPNFPTRTQTFFGKLKRIRHVIERVNFNSTRFPEERSLVAGEVSNLLGAIFTSRLRFCPVCLESGYHSIWFQCSKLARCPIHNVDIHDRCMKCSSLLSDIGILENFREALHCPVCHCALSGAPLSPGVFVESYLHEHRTHVKIYRQAFSTLNEWVEDVSARGDSWIAYSNVEIWAADAECAFAIACALAKPPEILERPSCNGVALFWQRHLAGNMSFVPLFTIRRREDELIRVVYCCTLRLLRSYAAGIASSGRVPLKQFVVFRKGDGIQVSTGDARVQAYLLLRYFVEQPANSVIALDSAVEQVSPSRDLGWFLSRDENSRASTRAGILLAYATMHRAIREAATSGFVKWDRLIELVQGVVMAHQYSETVERGVVVFRMPVGMPLAPFRPLPNLPRISA</sequence>
<evidence type="ECO:0000313" key="2">
    <source>
        <dbReference type="Proteomes" id="UP000031843"/>
    </source>
</evidence>
<proteinExistence type="predicted"/>
<dbReference type="EMBL" id="CP010537">
    <property type="protein sequence ID" value="AJG23508.1"/>
    <property type="molecule type" value="Genomic_DNA"/>
</dbReference>
<accession>A0A0C4YKB2</accession>
<dbReference type="AlphaFoldDB" id="A0A0C4YKB2"/>
<dbReference type="KEGG" id="cbw:RR42_s1920"/>
<evidence type="ECO:0000313" key="1">
    <source>
        <dbReference type="EMBL" id="AJG23508.1"/>
    </source>
</evidence>
<organism evidence="1 2">
    <name type="scientific">Cupriavidus basilensis</name>
    <dbReference type="NCBI Taxonomy" id="68895"/>
    <lineage>
        <taxon>Bacteria</taxon>
        <taxon>Pseudomonadati</taxon>
        <taxon>Pseudomonadota</taxon>
        <taxon>Betaproteobacteria</taxon>
        <taxon>Burkholderiales</taxon>
        <taxon>Burkholderiaceae</taxon>
        <taxon>Cupriavidus</taxon>
    </lineage>
</organism>
<gene>
    <name evidence="1" type="ORF">RR42_s1920</name>
</gene>